<feature type="domain" description="DUF4005" evidence="3">
    <location>
        <begin position="44"/>
        <end position="105"/>
    </location>
</feature>
<keyword evidence="5" id="KW-1185">Reference proteome</keyword>
<comment type="caution">
    <text evidence="4">The sequence shown here is derived from an EMBL/GenBank/DDBJ whole genome shotgun (WGS) entry which is preliminary data.</text>
</comment>
<dbReference type="InterPro" id="IPR025064">
    <property type="entry name" value="DUF4005"/>
</dbReference>
<gene>
    <name evidence="4" type="ORF">OIU85_013410</name>
</gene>
<proteinExistence type="predicted"/>
<organism evidence="4 5">
    <name type="scientific">Salix viminalis</name>
    <name type="common">Common osier</name>
    <name type="synonym">Basket willow</name>
    <dbReference type="NCBI Taxonomy" id="40686"/>
    <lineage>
        <taxon>Eukaryota</taxon>
        <taxon>Viridiplantae</taxon>
        <taxon>Streptophyta</taxon>
        <taxon>Embryophyta</taxon>
        <taxon>Tracheophyta</taxon>
        <taxon>Spermatophyta</taxon>
        <taxon>Magnoliopsida</taxon>
        <taxon>eudicotyledons</taxon>
        <taxon>Gunneridae</taxon>
        <taxon>Pentapetalae</taxon>
        <taxon>rosids</taxon>
        <taxon>fabids</taxon>
        <taxon>Malpighiales</taxon>
        <taxon>Salicaceae</taxon>
        <taxon>Saliceae</taxon>
        <taxon>Salix</taxon>
    </lineage>
</organism>
<evidence type="ECO:0000259" key="3">
    <source>
        <dbReference type="Pfam" id="PF13178"/>
    </source>
</evidence>
<dbReference type="EMBL" id="JAPFFL010000018">
    <property type="protein sequence ID" value="KAJ6672059.1"/>
    <property type="molecule type" value="Genomic_DNA"/>
</dbReference>
<protein>
    <submittedName>
        <fullName evidence="4">IQ-DOMAIN 5-RELATED</fullName>
    </submittedName>
</protein>
<evidence type="ECO:0000313" key="5">
    <source>
        <dbReference type="Proteomes" id="UP001151529"/>
    </source>
</evidence>
<dbReference type="OrthoDB" id="1686972at2759"/>
<feature type="region of interest" description="Disordered" evidence="1">
    <location>
        <begin position="78"/>
        <end position="100"/>
    </location>
</feature>
<evidence type="ECO:0000313" key="4">
    <source>
        <dbReference type="EMBL" id="KAJ6672059.1"/>
    </source>
</evidence>
<dbReference type="Proteomes" id="UP001151529">
    <property type="component" value="Chromosome 12"/>
</dbReference>
<accession>A0A9Q0NLV9</accession>
<keyword evidence="2" id="KW-0732">Signal</keyword>
<feature type="chain" id="PRO_5040486400" evidence="2">
    <location>
        <begin position="17"/>
        <end position="142"/>
    </location>
</feature>
<evidence type="ECO:0000256" key="2">
    <source>
        <dbReference type="SAM" id="SignalP"/>
    </source>
</evidence>
<name>A0A9Q0NLV9_SALVM</name>
<feature type="signal peptide" evidence="2">
    <location>
        <begin position="1"/>
        <end position="16"/>
    </location>
</feature>
<reference evidence="4" key="1">
    <citation type="submission" date="2022-11" db="EMBL/GenBank/DDBJ databases">
        <authorList>
            <person name="Hyden B.L."/>
            <person name="Feng K."/>
            <person name="Yates T."/>
            <person name="Jawdy S."/>
            <person name="Smart L.B."/>
            <person name="Muchero W."/>
        </authorList>
    </citation>
    <scope>NUCLEOTIDE SEQUENCE</scope>
    <source>
        <tissue evidence="4">Shoot tip</tissue>
    </source>
</reference>
<dbReference type="AlphaFoldDB" id="A0A9Q0NLV9"/>
<evidence type="ECO:0000256" key="1">
    <source>
        <dbReference type="SAM" id="MobiDB-lite"/>
    </source>
</evidence>
<reference evidence="4" key="2">
    <citation type="journal article" date="2023" name="Int. J. Mol. Sci.">
        <title>De Novo Assembly and Annotation of 11 Diverse Shrub Willow (Salix) Genomes Reveals Novel Gene Organization in Sex-Linked Regions.</title>
        <authorList>
            <person name="Hyden B."/>
            <person name="Feng K."/>
            <person name="Yates T.B."/>
            <person name="Jawdy S."/>
            <person name="Cereghino C."/>
            <person name="Smart L.B."/>
            <person name="Muchero W."/>
        </authorList>
    </citation>
    <scope>NUCLEOTIDE SEQUENCE [LARGE SCALE GENOMIC DNA]</scope>
    <source>
        <tissue evidence="4">Shoot tip</tissue>
    </source>
</reference>
<dbReference type="Pfam" id="PF13178">
    <property type="entry name" value="DUF4005"/>
    <property type="match status" value="1"/>
</dbReference>
<sequence>MMKQFLGWLKIALACSLQHLNLEVVVEEEALLHQQGVSARGDSFNGYSGYPNYMSNTESSRAKVRSQSAPRQRLEFEKYGSSRRSVHGCSDSDSRSERGFAQNTELQNKVYVASGYLNRLGTSNLRLCPYGAEDILSVSDLM</sequence>